<dbReference type="PANTHER" id="PTHR39369">
    <property type="entry name" value="LIN-24 (TWENTY-FOUR) LIKE"/>
    <property type="match status" value="1"/>
</dbReference>
<gene>
    <name evidence="2" type="ORF">MSPICULIGERA_LOCUS25526</name>
</gene>
<proteinExistence type="predicted"/>
<dbReference type="SUPFAM" id="SSF56973">
    <property type="entry name" value="Aerolisin/ETX pore-forming domain"/>
    <property type="match status" value="1"/>
</dbReference>
<dbReference type="CDD" id="cd20237">
    <property type="entry name" value="PFM_LIN24-like"/>
    <property type="match status" value="1"/>
</dbReference>
<dbReference type="AlphaFoldDB" id="A0AA36DH61"/>
<protein>
    <submittedName>
        <fullName evidence="2">Uncharacterized protein</fullName>
    </submittedName>
</protein>
<dbReference type="EMBL" id="CATQJA010002710">
    <property type="protein sequence ID" value="CAJ0587567.1"/>
    <property type="molecule type" value="Genomic_DNA"/>
</dbReference>
<reference evidence="2" key="1">
    <citation type="submission" date="2023-06" db="EMBL/GenBank/DDBJ databases">
        <authorList>
            <person name="Delattre M."/>
        </authorList>
    </citation>
    <scope>NUCLEOTIDE SEQUENCE</scope>
    <source>
        <strain evidence="2">AF72</strain>
    </source>
</reference>
<keyword evidence="3" id="KW-1185">Reference proteome</keyword>
<dbReference type="Pfam" id="PF03318">
    <property type="entry name" value="ETX_MTX2"/>
    <property type="match status" value="1"/>
</dbReference>
<organism evidence="2 3">
    <name type="scientific">Mesorhabditis spiculigera</name>
    <dbReference type="NCBI Taxonomy" id="96644"/>
    <lineage>
        <taxon>Eukaryota</taxon>
        <taxon>Metazoa</taxon>
        <taxon>Ecdysozoa</taxon>
        <taxon>Nematoda</taxon>
        <taxon>Chromadorea</taxon>
        <taxon>Rhabditida</taxon>
        <taxon>Rhabditina</taxon>
        <taxon>Rhabditomorpha</taxon>
        <taxon>Rhabditoidea</taxon>
        <taxon>Rhabditidae</taxon>
        <taxon>Mesorhabditinae</taxon>
        <taxon>Mesorhabditis</taxon>
    </lineage>
</organism>
<accession>A0AA36DH61</accession>
<evidence type="ECO:0000256" key="1">
    <source>
        <dbReference type="SAM" id="MobiDB-lite"/>
    </source>
</evidence>
<evidence type="ECO:0000313" key="3">
    <source>
        <dbReference type="Proteomes" id="UP001177023"/>
    </source>
</evidence>
<dbReference type="Proteomes" id="UP001177023">
    <property type="component" value="Unassembled WGS sequence"/>
</dbReference>
<feature type="non-terminal residue" evidence="2">
    <location>
        <position position="1"/>
    </location>
</feature>
<sequence>MNFLKGHTLNAFKEPREREYPLPASPIPTGTPLALQKESPSRATGSQMAFNHVDVEQIMEDYAWAQYKDIQSLKKTRLDEFRGLDKDDIEFVVNRKALVIVHEDPDYVNFMPSGAKPFTLFKSVFTNNTNRPQEYSFKTERTTESLCAVAREQGYTIGAEAELTLKTPCEIAELKAGFKHEMHFNNLSENAITETLSWAVDSNVSVPPGYQTEASIIIEEMNYRGSYTVVSRLSGTVLISIRRRRDNVLIMPIRAPIAEIFSTLIASPLCKKEVKQVVQIEGNKVVRLTSKGNCQFQFATKQRIDLNERAVRGAEVHIP</sequence>
<evidence type="ECO:0000313" key="2">
    <source>
        <dbReference type="EMBL" id="CAJ0587567.1"/>
    </source>
</evidence>
<dbReference type="Gene3D" id="2.170.15.10">
    <property type="entry name" value="Proaerolysin, chain A, domain 3"/>
    <property type="match status" value="1"/>
</dbReference>
<comment type="caution">
    <text evidence="2">The sequence shown here is derived from an EMBL/GenBank/DDBJ whole genome shotgun (WGS) entry which is preliminary data.</text>
</comment>
<feature type="region of interest" description="Disordered" evidence="1">
    <location>
        <begin position="15"/>
        <end position="42"/>
    </location>
</feature>
<dbReference type="InterPro" id="IPR004991">
    <property type="entry name" value="Aerolysin-like"/>
</dbReference>
<dbReference type="PANTHER" id="PTHR39369:SF5">
    <property type="entry name" value="CABIT DOMAIN-CONTAINING PROTEIN"/>
    <property type="match status" value="1"/>
</dbReference>
<name>A0AA36DH61_9BILA</name>